<comment type="caution">
    <text evidence="2">The sequence shown here is derived from an EMBL/GenBank/DDBJ whole genome shotgun (WGS) entry which is preliminary data.</text>
</comment>
<name>A0A255YRI2_9PROT</name>
<reference evidence="2 3" key="1">
    <citation type="submission" date="2017-07" db="EMBL/GenBank/DDBJ databases">
        <title>Niveispirillum cyanobacteriorum sp. nov., isolated from cyanobacterial aggregates in a eutrophic lake.</title>
        <authorList>
            <person name="Cai H."/>
        </authorList>
    </citation>
    <scope>NUCLEOTIDE SEQUENCE [LARGE SCALE GENOMIC DNA]</scope>
    <source>
        <strain evidence="3">TH1-14</strain>
    </source>
</reference>
<evidence type="ECO:0000313" key="3">
    <source>
        <dbReference type="Proteomes" id="UP000216998"/>
    </source>
</evidence>
<sequence>MRLGGVGLATAVLIASTFLSVGAKEADPVLTRILADDPIYQPQRLILTDIPSPVGPPVNLLNGRDLSDWDIWLGYPDPSVTYVNRTAQPIGARPNGDPMFTLVTLDGEPTLRVDGTTWGSIVHRGHFGDYHLRLEFRWSGKRHAPRLDLPENNGLLYHSFGQPGSVYGTWMPSVEFEIMRGSTGMVVPVGTMVKPMTNVGRDRTLIDPQRRFMVGGRAVTVEAPAWNVEAASDAERPVGEWNILDLYVLGNRSIHVVNGVPVMELRNLSVQQPDGSLQPLTHGRIQFQSEGAETFFRRIILTPINRLPRVRVQ</sequence>
<dbReference type="InterPro" id="IPR010496">
    <property type="entry name" value="AL/BT2_dom"/>
</dbReference>
<dbReference type="EMBL" id="NOXU01000032">
    <property type="protein sequence ID" value="OYQ31836.1"/>
    <property type="molecule type" value="Genomic_DNA"/>
</dbReference>
<evidence type="ECO:0000313" key="2">
    <source>
        <dbReference type="EMBL" id="OYQ31836.1"/>
    </source>
</evidence>
<organism evidence="2 3">
    <name type="scientific">Niveispirillum lacus</name>
    <dbReference type="NCBI Taxonomy" id="1981099"/>
    <lineage>
        <taxon>Bacteria</taxon>
        <taxon>Pseudomonadati</taxon>
        <taxon>Pseudomonadota</taxon>
        <taxon>Alphaproteobacteria</taxon>
        <taxon>Rhodospirillales</taxon>
        <taxon>Azospirillaceae</taxon>
        <taxon>Niveispirillum</taxon>
    </lineage>
</organism>
<evidence type="ECO:0000259" key="1">
    <source>
        <dbReference type="Pfam" id="PF06439"/>
    </source>
</evidence>
<dbReference type="Proteomes" id="UP000216998">
    <property type="component" value="Unassembled WGS sequence"/>
</dbReference>
<dbReference type="OrthoDB" id="259356at2"/>
<dbReference type="Pfam" id="PF06439">
    <property type="entry name" value="3keto-disac_hyd"/>
    <property type="match status" value="1"/>
</dbReference>
<proteinExistence type="predicted"/>
<dbReference type="GO" id="GO:0016787">
    <property type="term" value="F:hydrolase activity"/>
    <property type="evidence" value="ECO:0007669"/>
    <property type="project" value="InterPro"/>
</dbReference>
<accession>A0A255YRI2</accession>
<feature type="domain" description="3-keto-alpha-glucoside-1,2-lyase/3-keto-2-hydroxy-glucal hydratase" evidence="1">
    <location>
        <begin position="58"/>
        <end position="299"/>
    </location>
</feature>
<keyword evidence="3" id="KW-1185">Reference proteome</keyword>
<gene>
    <name evidence="2" type="ORF">CHU95_21840</name>
</gene>
<dbReference type="Gene3D" id="2.60.120.560">
    <property type="entry name" value="Exo-inulinase, domain 1"/>
    <property type="match status" value="1"/>
</dbReference>
<protein>
    <recommendedName>
        <fullName evidence="1">3-keto-alpha-glucoside-1,2-lyase/3-keto-2-hydroxy-glucal hydratase domain-containing protein</fullName>
    </recommendedName>
</protein>
<dbReference type="AlphaFoldDB" id="A0A255YRI2"/>